<evidence type="ECO:0008006" key="4">
    <source>
        <dbReference type="Google" id="ProtNLM"/>
    </source>
</evidence>
<dbReference type="AlphaFoldDB" id="A0AAV3ZBG9"/>
<feature type="region of interest" description="Disordered" evidence="1">
    <location>
        <begin position="142"/>
        <end position="175"/>
    </location>
</feature>
<gene>
    <name evidence="2" type="ORF">PoB_001977600</name>
</gene>
<keyword evidence="3" id="KW-1185">Reference proteome</keyword>
<accession>A0AAV3ZBG9</accession>
<organism evidence="2 3">
    <name type="scientific">Plakobranchus ocellatus</name>
    <dbReference type="NCBI Taxonomy" id="259542"/>
    <lineage>
        <taxon>Eukaryota</taxon>
        <taxon>Metazoa</taxon>
        <taxon>Spiralia</taxon>
        <taxon>Lophotrochozoa</taxon>
        <taxon>Mollusca</taxon>
        <taxon>Gastropoda</taxon>
        <taxon>Heterobranchia</taxon>
        <taxon>Euthyneura</taxon>
        <taxon>Panpulmonata</taxon>
        <taxon>Sacoglossa</taxon>
        <taxon>Placobranchoidea</taxon>
        <taxon>Plakobranchidae</taxon>
        <taxon>Plakobranchus</taxon>
    </lineage>
</organism>
<dbReference type="Proteomes" id="UP000735302">
    <property type="component" value="Unassembled WGS sequence"/>
</dbReference>
<evidence type="ECO:0000256" key="1">
    <source>
        <dbReference type="SAM" id="MobiDB-lite"/>
    </source>
</evidence>
<protein>
    <recommendedName>
        <fullName evidence="4">CCHC-type domain-containing protein</fullName>
    </recommendedName>
</protein>
<dbReference type="EMBL" id="BLXT01002328">
    <property type="protein sequence ID" value="GFN93270.1"/>
    <property type="molecule type" value="Genomic_DNA"/>
</dbReference>
<proteinExistence type="predicted"/>
<feature type="compositionally biased region" description="Basic and acidic residues" evidence="1">
    <location>
        <begin position="85"/>
        <end position="106"/>
    </location>
</feature>
<sequence length="175" mass="20416">MENVQINRYDLTKDEYRRRFRICKPMEGVSAEMFMIYTSYARPVKDSVQPREPDKRVGGWRRAGELKARTNNQQSNLKCKRYGHIARDCTHSSPSPREESRCRSDSDGSTSRQVLFQSEINDERLRLMNGKAVLVVMNHAALGDPKEDTGSPSVYPERRHRRSRSRRDEGHQMRS</sequence>
<evidence type="ECO:0000313" key="3">
    <source>
        <dbReference type="Proteomes" id="UP000735302"/>
    </source>
</evidence>
<reference evidence="2 3" key="1">
    <citation type="journal article" date="2021" name="Elife">
        <title>Chloroplast acquisition without the gene transfer in kleptoplastic sea slugs, Plakobranchus ocellatus.</title>
        <authorList>
            <person name="Maeda T."/>
            <person name="Takahashi S."/>
            <person name="Yoshida T."/>
            <person name="Shimamura S."/>
            <person name="Takaki Y."/>
            <person name="Nagai Y."/>
            <person name="Toyoda A."/>
            <person name="Suzuki Y."/>
            <person name="Arimoto A."/>
            <person name="Ishii H."/>
            <person name="Satoh N."/>
            <person name="Nishiyama T."/>
            <person name="Hasebe M."/>
            <person name="Maruyama T."/>
            <person name="Minagawa J."/>
            <person name="Obokata J."/>
            <person name="Shigenobu S."/>
        </authorList>
    </citation>
    <scope>NUCLEOTIDE SEQUENCE [LARGE SCALE GENOMIC DNA]</scope>
</reference>
<name>A0AAV3ZBG9_9GAST</name>
<feature type="region of interest" description="Disordered" evidence="1">
    <location>
        <begin position="68"/>
        <end position="113"/>
    </location>
</feature>
<feature type="compositionally biased region" description="Basic and acidic residues" evidence="1">
    <location>
        <begin position="166"/>
        <end position="175"/>
    </location>
</feature>
<comment type="caution">
    <text evidence="2">The sequence shown here is derived from an EMBL/GenBank/DDBJ whole genome shotgun (WGS) entry which is preliminary data.</text>
</comment>
<evidence type="ECO:0000313" key="2">
    <source>
        <dbReference type="EMBL" id="GFN93270.1"/>
    </source>
</evidence>